<evidence type="ECO:0000256" key="1">
    <source>
        <dbReference type="SAM" id="MobiDB-lite"/>
    </source>
</evidence>
<evidence type="ECO:0000313" key="3">
    <source>
        <dbReference type="Proteomes" id="UP000521943"/>
    </source>
</evidence>
<name>A0A8H6MHM9_9AGAR</name>
<organism evidence="2 3">
    <name type="scientific">Ephemerocybe angulata</name>
    <dbReference type="NCBI Taxonomy" id="980116"/>
    <lineage>
        <taxon>Eukaryota</taxon>
        <taxon>Fungi</taxon>
        <taxon>Dikarya</taxon>
        <taxon>Basidiomycota</taxon>
        <taxon>Agaricomycotina</taxon>
        <taxon>Agaricomycetes</taxon>
        <taxon>Agaricomycetidae</taxon>
        <taxon>Agaricales</taxon>
        <taxon>Agaricineae</taxon>
        <taxon>Psathyrellaceae</taxon>
        <taxon>Ephemerocybe</taxon>
    </lineage>
</organism>
<evidence type="ECO:0000313" key="2">
    <source>
        <dbReference type="EMBL" id="KAF6765722.1"/>
    </source>
</evidence>
<dbReference type="Proteomes" id="UP000521943">
    <property type="component" value="Unassembled WGS sequence"/>
</dbReference>
<protein>
    <submittedName>
        <fullName evidence="2">Uncharacterized protein</fullName>
    </submittedName>
</protein>
<feature type="region of interest" description="Disordered" evidence="1">
    <location>
        <begin position="98"/>
        <end position="120"/>
    </location>
</feature>
<feature type="region of interest" description="Disordered" evidence="1">
    <location>
        <begin position="42"/>
        <end position="73"/>
    </location>
</feature>
<gene>
    <name evidence="2" type="ORF">DFP72DRAFT_839535</name>
</gene>
<proteinExistence type="predicted"/>
<dbReference type="AlphaFoldDB" id="A0A8H6MHM9"/>
<dbReference type="EMBL" id="JACGCI010000002">
    <property type="protein sequence ID" value="KAF6765722.1"/>
    <property type="molecule type" value="Genomic_DNA"/>
</dbReference>
<sequence length="120" mass="12957">MSGFGCARSPIVTQSTRVRAGDALDKANGSVNLGTWIMKPATRNLGVSPRPLNDAPRQHNQQKKSDSGSHEPCGSPALSVITLLCQADFELVDYPSTIYRSMDPTPQPTPPLKDEELIPL</sequence>
<accession>A0A8H6MHM9</accession>
<comment type="caution">
    <text evidence="2">The sequence shown here is derived from an EMBL/GenBank/DDBJ whole genome shotgun (WGS) entry which is preliminary data.</text>
</comment>
<reference evidence="2 3" key="1">
    <citation type="submission" date="2020-07" db="EMBL/GenBank/DDBJ databases">
        <title>Comparative genomics of pyrophilous fungi reveals a link between fire events and developmental genes.</title>
        <authorList>
            <consortium name="DOE Joint Genome Institute"/>
            <person name="Steindorff A.S."/>
            <person name="Carver A."/>
            <person name="Calhoun S."/>
            <person name="Stillman K."/>
            <person name="Liu H."/>
            <person name="Lipzen A."/>
            <person name="Pangilinan J."/>
            <person name="Labutti K."/>
            <person name="Bruns T.D."/>
            <person name="Grigoriev I.V."/>
        </authorList>
    </citation>
    <scope>NUCLEOTIDE SEQUENCE [LARGE SCALE GENOMIC DNA]</scope>
    <source>
        <strain evidence="2 3">CBS 144469</strain>
    </source>
</reference>
<keyword evidence="3" id="KW-1185">Reference proteome</keyword>